<keyword evidence="2" id="KW-1185">Reference proteome</keyword>
<accession>A0A7X2LY16</accession>
<gene>
    <name evidence="1" type="ORF">GJU40_06830</name>
</gene>
<evidence type="ECO:0000313" key="1">
    <source>
        <dbReference type="EMBL" id="MRX71886.1"/>
    </source>
</evidence>
<organism evidence="1 2">
    <name type="scientific">Metabacillus lacus</name>
    <dbReference type="NCBI Taxonomy" id="1983721"/>
    <lineage>
        <taxon>Bacteria</taxon>
        <taxon>Bacillati</taxon>
        <taxon>Bacillota</taxon>
        <taxon>Bacilli</taxon>
        <taxon>Bacillales</taxon>
        <taxon>Bacillaceae</taxon>
        <taxon>Metabacillus</taxon>
    </lineage>
</organism>
<sequence>MFFHTTIHHKRYITAFYEIETVMPIGEAKSNPLIKNKYQNPYLQQKHKSLEKLCFRKAKQQKDDKVKYWLYLLRLTLTLSTDGIWKRFQFVSLNLLWQKLHCLILKRSQKKKRPTGTPSVRC</sequence>
<name>A0A7X2LY16_9BACI</name>
<evidence type="ECO:0000313" key="2">
    <source>
        <dbReference type="Proteomes" id="UP000448867"/>
    </source>
</evidence>
<dbReference type="EMBL" id="WKKI01000008">
    <property type="protein sequence ID" value="MRX71886.1"/>
    <property type="molecule type" value="Genomic_DNA"/>
</dbReference>
<dbReference type="Proteomes" id="UP000448867">
    <property type="component" value="Unassembled WGS sequence"/>
</dbReference>
<protein>
    <submittedName>
        <fullName evidence="1">Uncharacterized protein</fullName>
    </submittedName>
</protein>
<reference evidence="1 2" key="1">
    <citation type="submission" date="2019-11" db="EMBL/GenBank/DDBJ databases">
        <title>Bacillus lacus genome.</title>
        <authorList>
            <person name="Allen C.J."/>
            <person name="Newman J.D."/>
        </authorList>
    </citation>
    <scope>NUCLEOTIDE SEQUENCE [LARGE SCALE GENOMIC DNA]</scope>
    <source>
        <strain evidence="1 2">KCTC 33946</strain>
    </source>
</reference>
<dbReference type="RefSeq" id="WP_154307015.1">
    <property type="nucleotide sequence ID" value="NZ_WKKI01000008.1"/>
</dbReference>
<dbReference type="OrthoDB" id="2831590at2"/>
<proteinExistence type="predicted"/>
<dbReference type="AlphaFoldDB" id="A0A7X2LY16"/>
<comment type="caution">
    <text evidence="1">The sequence shown here is derived from an EMBL/GenBank/DDBJ whole genome shotgun (WGS) entry which is preliminary data.</text>
</comment>